<accession>A0A7J7KSV9</accession>
<dbReference type="Pfam" id="PF03635">
    <property type="entry name" value="Vps35"/>
    <property type="match status" value="1"/>
</dbReference>
<proteinExistence type="predicted"/>
<comment type="caution">
    <text evidence="1">The sequence shown here is derived from an EMBL/GenBank/DDBJ whole genome shotgun (WGS) entry which is preliminary data.</text>
</comment>
<dbReference type="AlphaFoldDB" id="A0A7J7KSV9"/>
<dbReference type="InterPro" id="IPR005378">
    <property type="entry name" value="Vps35"/>
</dbReference>
<evidence type="ECO:0000313" key="2">
    <source>
        <dbReference type="Proteomes" id="UP000593567"/>
    </source>
</evidence>
<dbReference type="PANTHER" id="PTHR11099:SF0">
    <property type="entry name" value="VACUOLAR PROTEIN SORTING-ASSOCIATED PROTEIN 35"/>
    <property type="match status" value="1"/>
</dbReference>
<dbReference type="PANTHER" id="PTHR11099">
    <property type="entry name" value="VACUOLAR SORTING PROTEIN 35"/>
    <property type="match status" value="1"/>
</dbReference>
<dbReference type="OrthoDB" id="10258141at2759"/>
<dbReference type="GO" id="GO:0042147">
    <property type="term" value="P:retrograde transport, endosome to Golgi"/>
    <property type="evidence" value="ECO:0007669"/>
    <property type="project" value="InterPro"/>
</dbReference>
<reference evidence="1" key="1">
    <citation type="submission" date="2020-06" db="EMBL/GenBank/DDBJ databases">
        <title>Draft genome of Bugula neritina, a colonial animal packing powerful symbionts and potential medicines.</title>
        <authorList>
            <person name="Rayko M."/>
        </authorList>
    </citation>
    <scope>NUCLEOTIDE SEQUENCE [LARGE SCALE GENOMIC DNA]</scope>
    <source>
        <strain evidence="1">Kwan_BN1</strain>
    </source>
</reference>
<dbReference type="Proteomes" id="UP000593567">
    <property type="component" value="Unassembled WGS sequence"/>
</dbReference>
<dbReference type="GO" id="GO:0006886">
    <property type="term" value="P:intracellular protein transport"/>
    <property type="evidence" value="ECO:0007669"/>
    <property type="project" value="TreeGrafter"/>
</dbReference>
<keyword evidence="2" id="KW-1185">Reference proteome</keyword>
<dbReference type="GO" id="GO:0030906">
    <property type="term" value="C:retromer, cargo-selective complex"/>
    <property type="evidence" value="ECO:0007669"/>
    <property type="project" value="InterPro"/>
</dbReference>
<sequence length="184" mass="21676">MAPVTSPQDEQDKLLEEAMNVVKTQSFQMKRCLDKLKLMEGLKHASNMLSELRTSELSPKNYYELYMAISDEMRHLEIYLIDEWQKGRKVPDLYELVQYAGHIVPRLYLLITVGVVYIKVSEFSRKDILKDLVEMCRGVQHPLRGLFLRTTFYNALRMCSPTVRRSQKYLKSRALSWTRWSSFS</sequence>
<gene>
    <name evidence="1" type="ORF">EB796_000426</name>
</gene>
<dbReference type="GO" id="GO:0005829">
    <property type="term" value="C:cytosol"/>
    <property type="evidence" value="ECO:0007669"/>
    <property type="project" value="GOC"/>
</dbReference>
<dbReference type="EMBL" id="VXIV02000063">
    <property type="protein sequence ID" value="KAF6041264.1"/>
    <property type="molecule type" value="Genomic_DNA"/>
</dbReference>
<name>A0A7J7KSV9_BUGNE</name>
<organism evidence="1 2">
    <name type="scientific">Bugula neritina</name>
    <name type="common">Brown bryozoan</name>
    <name type="synonym">Sertularia neritina</name>
    <dbReference type="NCBI Taxonomy" id="10212"/>
    <lineage>
        <taxon>Eukaryota</taxon>
        <taxon>Metazoa</taxon>
        <taxon>Spiralia</taxon>
        <taxon>Lophotrochozoa</taxon>
        <taxon>Bryozoa</taxon>
        <taxon>Gymnolaemata</taxon>
        <taxon>Cheilostomatida</taxon>
        <taxon>Flustrina</taxon>
        <taxon>Buguloidea</taxon>
        <taxon>Bugulidae</taxon>
        <taxon>Bugula</taxon>
    </lineage>
</organism>
<dbReference type="GO" id="GO:0005770">
    <property type="term" value="C:late endosome"/>
    <property type="evidence" value="ECO:0007669"/>
    <property type="project" value="TreeGrafter"/>
</dbReference>
<protein>
    <submittedName>
        <fullName evidence="1">VPS35</fullName>
    </submittedName>
</protein>
<evidence type="ECO:0000313" key="1">
    <source>
        <dbReference type="EMBL" id="KAF6041264.1"/>
    </source>
</evidence>